<keyword evidence="3 6" id="KW-0479">Metal-binding</keyword>
<name>A0A495D429_9PROT</name>
<comment type="similarity">
    <text evidence="2">Belongs to the HpcH/HpaI aldolase family.</text>
</comment>
<evidence type="ECO:0000313" key="8">
    <source>
        <dbReference type="EMBL" id="RKQ96651.1"/>
    </source>
</evidence>
<dbReference type="AlphaFoldDB" id="A0A495D429"/>
<dbReference type="InterPro" id="IPR040442">
    <property type="entry name" value="Pyrv_kinase-like_dom_sf"/>
</dbReference>
<dbReference type="GO" id="GO:0006107">
    <property type="term" value="P:oxaloacetate metabolic process"/>
    <property type="evidence" value="ECO:0007669"/>
    <property type="project" value="TreeGrafter"/>
</dbReference>
<dbReference type="Proteomes" id="UP000273675">
    <property type="component" value="Unassembled WGS sequence"/>
</dbReference>
<evidence type="ECO:0000259" key="7">
    <source>
        <dbReference type="Pfam" id="PF03328"/>
    </source>
</evidence>
<comment type="cofactor">
    <cofactor evidence="1">
        <name>Mg(2+)</name>
        <dbReference type="ChEBI" id="CHEBI:18420"/>
    </cofactor>
</comment>
<dbReference type="InterPro" id="IPR011206">
    <property type="entry name" value="Citrate_lyase_beta/mcl1/mcl2"/>
</dbReference>
<evidence type="ECO:0000256" key="6">
    <source>
        <dbReference type="PIRSR" id="PIRSR015582-2"/>
    </source>
</evidence>
<dbReference type="Gene3D" id="3.20.20.60">
    <property type="entry name" value="Phosphoenolpyruvate-binding domains"/>
    <property type="match status" value="1"/>
</dbReference>
<sequence>MRRLIRSALFVPASKPRAIEKAAHVGADLLILDLEDAVGPDEKLEARELVDHTMRHWDVSGAIRAVRINSLETEWGAADIRAAARADAIVLPKVEQVGDLHAARSALSSHGSSVPIWAMIETPRALLALNSIASAVGTGLAGLIAGTNDLCKELRCSSEQDRLALVPHLVNMVCAARARGLYVLDGVYNHFRDPKGFRAEAEQGRTLGFDGKTLIHPGQVDLAHLYFGPTSRDLEQAAKIVAAFADPDNAGKGVISLDGNMVERLHLEAARALLSTASENDS</sequence>
<evidence type="ECO:0000256" key="5">
    <source>
        <dbReference type="PIRSR" id="PIRSR015582-1"/>
    </source>
</evidence>
<reference evidence="8 9" key="1">
    <citation type="submission" date="2018-10" db="EMBL/GenBank/DDBJ databases">
        <title>Genomic Encyclopedia of Type Strains, Phase IV (KMG-IV): sequencing the most valuable type-strain genomes for metagenomic binning, comparative biology and taxonomic classification.</title>
        <authorList>
            <person name="Goeker M."/>
        </authorList>
    </citation>
    <scope>NUCLEOTIDE SEQUENCE [LARGE SCALE GENOMIC DNA]</scope>
    <source>
        <strain evidence="8 9">DSM 4734</strain>
    </source>
</reference>
<feature type="binding site" evidence="5">
    <location>
        <position position="67"/>
    </location>
    <ligand>
        <name>substrate</name>
    </ligand>
</feature>
<proteinExistence type="inferred from homology"/>
<evidence type="ECO:0000256" key="2">
    <source>
        <dbReference type="ARBA" id="ARBA00005568"/>
    </source>
</evidence>
<keyword evidence="8" id="KW-0456">Lyase</keyword>
<evidence type="ECO:0000256" key="1">
    <source>
        <dbReference type="ARBA" id="ARBA00001946"/>
    </source>
</evidence>
<dbReference type="PANTHER" id="PTHR32308:SF10">
    <property type="entry name" value="CITRATE LYASE SUBUNIT BETA"/>
    <property type="match status" value="1"/>
</dbReference>
<dbReference type="GO" id="GO:0016829">
    <property type="term" value="F:lyase activity"/>
    <property type="evidence" value="ECO:0007669"/>
    <property type="project" value="UniProtKB-KW"/>
</dbReference>
<dbReference type="PIRSF" id="PIRSF015582">
    <property type="entry name" value="Cit_lyase_B"/>
    <property type="match status" value="1"/>
</dbReference>
<feature type="binding site" evidence="6">
    <location>
        <position position="149"/>
    </location>
    <ligand>
        <name>Mg(2+)</name>
        <dbReference type="ChEBI" id="CHEBI:18420"/>
    </ligand>
</feature>
<accession>A0A495D429</accession>
<feature type="binding site" evidence="5">
    <location>
        <position position="121"/>
    </location>
    <ligand>
        <name>substrate</name>
    </ligand>
</feature>
<protein>
    <submittedName>
        <fullName evidence="8">Citrate lyase subunit beta/citryl-CoA lyase/(3S)-malyl-CoA thioesterase</fullName>
    </submittedName>
</protein>
<dbReference type="Pfam" id="PF03328">
    <property type="entry name" value="HpcH_HpaI"/>
    <property type="match status" value="1"/>
</dbReference>
<keyword evidence="4 6" id="KW-0460">Magnesium</keyword>
<feature type="domain" description="HpcH/HpaI aldolase/citrate lyase" evidence="7">
    <location>
        <begin position="6"/>
        <end position="217"/>
    </location>
</feature>
<dbReference type="PANTHER" id="PTHR32308">
    <property type="entry name" value="LYASE BETA SUBUNIT, PUTATIVE (AFU_ORTHOLOGUE AFUA_4G13030)-RELATED"/>
    <property type="match status" value="1"/>
</dbReference>
<dbReference type="OrthoDB" id="9800547at2"/>
<evidence type="ECO:0000313" key="9">
    <source>
        <dbReference type="Proteomes" id="UP000273675"/>
    </source>
</evidence>
<dbReference type="InterPro" id="IPR005000">
    <property type="entry name" value="Aldolase/citrate-lyase_domain"/>
</dbReference>
<dbReference type="SUPFAM" id="SSF51621">
    <property type="entry name" value="Phosphoenolpyruvate/pyruvate domain"/>
    <property type="match status" value="1"/>
</dbReference>
<feature type="binding site" evidence="6">
    <location>
        <position position="121"/>
    </location>
    <ligand>
        <name>Mg(2+)</name>
        <dbReference type="ChEBI" id="CHEBI:18420"/>
    </ligand>
</feature>
<dbReference type="RefSeq" id="WP_121211216.1">
    <property type="nucleotide sequence ID" value="NZ_RBIM01000004.1"/>
</dbReference>
<comment type="caution">
    <text evidence="8">The sequence shown here is derived from an EMBL/GenBank/DDBJ whole genome shotgun (WGS) entry which is preliminary data.</text>
</comment>
<organism evidence="8 9">
    <name type="scientific">Maricaulis maris</name>
    <dbReference type="NCBI Taxonomy" id="74318"/>
    <lineage>
        <taxon>Bacteria</taxon>
        <taxon>Pseudomonadati</taxon>
        <taxon>Pseudomonadota</taxon>
        <taxon>Alphaproteobacteria</taxon>
        <taxon>Maricaulales</taxon>
        <taxon>Maricaulaceae</taxon>
        <taxon>Maricaulis</taxon>
    </lineage>
</organism>
<evidence type="ECO:0000256" key="4">
    <source>
        <dbReference type="ARBA" id="ARBA00022842"/>
    </source>
</evidence>
<gene>
    <name evidence="8" type="ORF">C7435_1984</name>
</gene>
<dbReference type="GO" id="GO:0000287">
    <property type="term" value="F:magnesium ion binding"/>
    <property type="evidence" value="ECO:0007669"/>
    <property type="project" value="TreeGrafter"/>
</dbReference>
<evidence type="ECO:0000256" key="3">
    <source>
        <dbReference type="ARBA" id="ARBA00022723"/>
    </source>
</evidence>
<dbReference type="EMBL" id="RBIM01000004">
    <property type="protein sequence ID" value="RKQ96651.1"/>
    <property type="molecule type" value="Genomic_DNA"/>
</dbReference>
<dbReference type="InterPro" id="IPR015813">
    <property type="entry name" value="Pyrv/PenolPyrv_kinase-like_dom"/>
</dbReference>